<evidence type="ECO:0000313" key="3">
    <source>
        <dbReference type="Proteomes" id="UP000190683"/>
    </source>
</evidence>
<accession>A0A1T0CN93</accession>
<name>A0A1T0CN93_9GAMM</name>
<dbReference type="RefSeq" id="WP_078318436.1">
    <property type="nucleotide sequence ID" value="NZ_MUYV01000012.1"/>
</dbReference>
<organism evidence="2 3">
    <name type="scientific">Moraxella porci DSM 25326</name>
    <dbReference type="NCBI Taxonomy" id="573983"/>
    <lineage>
        <taxon>Bacteria</taxon>
        <taxon>Pseudomonadati</taxon>
        <taxon>Pseudomonadota</taxon>
        <taxon>Gammaproteobacteria</taxon>
        <taxon>Moraxellales</taxon>
        <taxon>Moraxellaceae</taxon>
        <taxon>Moraxella</taxon>
    </lineage>
</organism>
<keyword evidence="1" id="KW-0812">Transmembrane</keyword>
<feature type="transmembrane region" description="Helical" evidence="1">
    <location>
        <begin position="112"/>
        <end position="131"/>
    </location>
</feature>
<dbReference type="Proteomes" id="UP000190683">
    <property type="component" value="Unassembled WGS sequence"/>
</dbReference>
<dbReference type="STRING" id="573983.B0681_09155"/>
<evidence type="ECO:0000256" key="1">
    <source>
        <dbReference type="SAM" id="Phobius"/>
    </source>
</evidence>
<dbReference type="EMBL" id="MUYV01000012">
    <property type="protein sequence ID" value="OOS23783.1"/>
    <property type="molecule type" value="Genomic_DNA"/>
</dbReference>
<feature type="transmembrane region" description="Helical" evidence="1">
    <location>
        <begin position="74"/>
        <end position="92"/>
    </location>
</feature>
<protein>
    <submittedName>
        <fullName evidence="2">Uncharacterized protein</fullName>
    </submittedName>
</protein>
<keyword evidence="1" id="KW-0472">Membrane</keyword>
<gene>
    <name evidence="2" type="ORF">B0681_09155</name>
</gene>
<keyword evidence="3" id="KW-1185">Reference proteome</keyword>
<evidence type="ECO:0000313" key="2">
    <source>
        <dbReference type="EMBL" id="OOS23783.1"/>
    </source>
</evidence>
<comment type="caution">
    <text evidence="2">The sequence shown here is derived from an EMBL/GenBank/DDBJ whole genome shotgun (WGS) entry which is preliminary data.</text>
</comment>
<sequence>MELALIAFLTWVCSNILLFILYRIHYAYAVHLLGDGYWIGWEISWEFFLGVAIYFMSSLLLSKFCKINTFKNRILIAHLIPLTISVITYINVPDNYYAKFFDGIASEFETFVVATTYPLCLIAGISQILWVCQEVKFYSQQSVHILIPTLLILINAGFITFWAVLAVASWI</sequence>
<dbReference type="AlphaFoldDB" id="A0A1T0CN93"/>
<keyword evidence="1" id="KW-1133">Transmembrane helix</keyword>
<feature type="transmembrane region" description="Helical" evidence="1">
    <location>
        <begin position="45"/>
        <end position="62"/>
    </location>
</feature>
<feature type="transmembrane region" description="Helical" evidence="1">
    <location>
        <begin position="143"/>
        <end position="168"/>
    </location>
</feature>
<proteinExistence type="predicted"/>
<reference evidence="2 3" key="1">
    <citation type="submission" date="2017-02" db="EMBL/GenBank/DDBJ databases">
        <title>Draft genome sequence of Moraxella porci CCUG 54912T type strain.</title>
        <authorList>
            <person name="Salva-Serra F."/>
            <person name="Engstrom-Jakobsson H."/>
            <person name="Thorell K."/>
            <person name="Jaen-Luchoro D."/>
            <person name="Gonzales-Siles L."/>
            <person name="Karlsson R."/>
            <person name="Yazdan S."/>
            <person name="Boulund F."/>
            <person name="Johnning A."/>
            <person name="Engstrand L."/>
            <person name="Kristiansson E."/>
            <person name="Moore E."/>
        </authorList>
    </citation>
    <scope>NUCLEOTIDE SEQUENCE [LARGE SCALE GENOMIC DNA]</scope>
    <source>
        <strain evidence="2 3">CCUG 54912</strain>
    </source>
</reference>